<reference evidence="1" key="1">
    <citation type="journal article" date="2014" name="Front. Microbiol.">
        <title>High frequency of phylogenetically diverse reductive dehalogenase-homologous genes in deep subseafloor sedimentary metagenomes.</title>
        <authorList>
            <person name="Kawai M."/>
            <person name="Futagami T."/>
            <person name="Toyoda A."/>
            <person name="Takaki Y."/>
            <person name="Nishi S."/>
            <person name="Hori S."/>
            <person name="Arai W."/>
            <person name="Tsubouchi T."/>
            <person name="Morono Y."/>
            <person name="Uchiyama I."/>
            <person name="Ito T."/>
            <person name="Fujiyama A."/>
            <person name="Inagaki F."/>
            <person name="Takami H."/>
        </authorList>
    </citation>
    <scope>NUCLEOTIDE SEQUENCE</scope>
    <source>
        <strain evidence="1">Expedition CK06-06</strain>
    </source>
</reference>
<sequence>LAEFALGTTTSIDLELQLLLNPIAYGHNLVYTKAELMVNDVVKREVTYDHWYTLSGGFRPQAIDVITLGLEGDETGTLGATPVAKKFTRYYYVDPFTDSYSDNLL</sequence>
<protein>
    <submittedName>
        <fullName evidence="1">Uncharacterized protein</fullName>
    </submittedName>
</protein>
<feature type="non-terminal residue" evidence="1">
    <location>
        <position position="1"/>
    </location>
</feature>
<comment type="caution">
    <text evidence="1">The sequence shown here is derived from an EMBL/GenBank/DDBJ whole genome shotgun (WGS) entry which is preliminary data.</text>
</comment>
<evidence type="ECO:0000313" key="1">
    <source>
        <dbReference type="EMBL" id="GAH57305.1"/>
    </source>
</evidence>
<organism evidence="1">
    <name type="scientific">marine sediment metagenome</name>
    <dbReference type="NCBI Taxonomy" id="412755"/>
    <lineage>
        <taxon>unclassified sequences</taxon>
        <taxon>metagenomes</taxon>
        <taxon>ecological metagenomes</taxon>
    </lineage>
</organism>
<accession>X1HJR6</accession>
<dbReference type="AlphaFoldDB" id="X1HJR6"/>
<name>X1HJR6_9ZZZZ</name>
<gene>
    <name evidence="1" type="ORF">S03H2_30586</name>
</gene>
<dbReference type="EMBL" id="BARU01018508">
    <property type="protein sequence ID" value="GAH57305.1"/>
    <property type="molecule type" value="Genomic_DNA"/>
</dbReference>
<proteinExistence type="predicted"/>